<protein>
    <submittedName>
        <fullName evidence="1">Uncharacterized protein</fullName>
    </submittedName>
</protein>
<comment type="caution">
    <text evidence="1">The sequence shown here is derived from an EMBL/GenBank/DDBJ whole genome shotgun (WGS) entry which is preliminary data.</text>
</comment>
<dbReference type="Proteomes" id="UP001164539">
    <property type="component" value="Chromosome 12"/>
</dbReference>
<keyword evidence="2" id="KW-1185">Reference proteome</keyword>
<sequence length="153" mass="17762">MPYVIPILLLLLTTPFLLYKKQLTMEISCHTMAVHTGRAITTLVLVAAGEISYSLITTGPNGNEDSVRTEEPYQNEEHYDTDFSYHEDNVNQPAFDYNACYESCSDYIDDIFTYTEKEPRPTYGSSLEEMGFCEGVFGYWPRLYREMRQNYQQ</sequence>
<name>A0ACC1X1M1_MELAZ</name>
<evidence type="ECO:0000313" key="2">
    <source>
        <dbReference type="Proteomes" id="UP001164539"/>
    </source>
</evidence>
<proteinExistence type="predicted"/>
<gene>
    <name evidence="1" type="ORF">OWV82_021646</name>
</gene>
<evidence type="ECO:0000313" key="1">
    <source>
        <dbReference type="EMBL" id="KAJ4704787.1"/>
    </source>
</evidence>
<organism evidence="1 2">
    <name type="scientific">Melia azedarach</name>
    <name type="common">Chinaberry tree</name>
    <dbReference type="NCBI Taxonomy" id="155640"/>
    <lineage>
        <taxon>Eukaryota</taxon>
        <taxon>Viridiplantae</taxon>
        <taxon>Streptophyta</taxon>
        <taxon>Embryophyta</taxon>
        <taxon>Tracheophyta</taxon>
        <taxon>Spermatophyta</taxon>
        <taxon>Magnoliopsida</taxon>
        <taxon>eudicotyledons</taxon>
        <taxon>Gunneridae</taxon>
        <taxon>Pentapetalae</taxon>
        <taxon>rosids</taxon>
        <taxon>malvids</taxon>
        <taxon>Sapindales</taxon>
        <taxon>Meliaceae</taxon>
        <taxon>Melia</taxon>
    </lineage>
</organism>
<accession>A0ACC1X1M1</accession>
<dbReference type="EMBL" id="CM051405">
    <property type="protein sequence ID" value="KAJ4704787.1"/>
    <property type="molecule type" value="Genomic_DNA"/>
</dbReference>
<reference evidence="1 2" key="1">
    <citation type="journal article" date="2023" name="Science">
        <title>Complex scaffold remodeling in plant triterpene biosynthesis.</title>
        <authorList>
            <person name="De La Pena R."/>
            <person name="Hodgson H."/>
            <person name="Liu J.C."/>
            <person name="Stephenson M.J."/>
            <person name="Martin A.C."/>
            <person name="Owen C."/>
            <person name="Harkess A."/>
            <person name="Leebens-Mack J."/>
            <person name="Jimenez L.E."/>
            <person name="Osbourn A."/>
            <person name="Sattely E.S."/>
        </authorList>
    </citation>
    <scope>NUCLEOTIDE SEQUENCE [LARGE SCALE GENOMIC DNA]</scope>
    <source>
        <strain evidence="2">cv. JPN11</strain>
        <tissue evidence="1">Leaf</tissue>
    </source>
</reference>